<dbReference type="SUPFAM" id="SSF53383">
    <property type="entry name" value="PLP-dependent transferases"/>
    <property type="match status" value="1"/>
</dbReference>
<dbReference type="FunFam" id="1.10.287.1970:FF:000001">
    <property type="entry name" value="Alanine aminotransferase 2"/>
    <property type="match status" value="1"/>
</dbReference>
<dbReference type="FunFam" id="3.40.640.10:FF:000012">
    <property type="entry name" value="alanine aminotransferase 2"/>
    <property type="match status" value="1"/>
</dbReference>
<dbReference type="Pfam" id="PF00155">
    <property type="entry name" value="Aminotran_1_2"/>
    <property type="match status" value="1"/>
</dbReference>
<keyword evidence="10" id="KW-1185">Reference proteome</keyword>
<keyword evidence="4" id="KW-0808">Transferase</keyword>
<evidence type="ECO:0000256" key="5">
    <source>
        <dbReference type="ARBA" id="ARBA00022898"/>
    </source>
</evidence>
<evidence type="ECO:0000256" key="1">
    <source>
        <dbReference type="ARBA" id="ARBA00001933"/>
    </source>
</evidence>
<reference evidence="9" key="3">
    <citation type="submission" date="2015-06" db="UniProtKB">
        <authorList>
            <consortium name="EnsemblProtists"/>
        </authorList>
    </citation>
    <scope>IDENTIFICATION</scope>
</reference>
<comment type="similarity">
    <text evidence="6">Belongs to the class-I pyridoxal-phosphate-dependent aminotransferase family. Alanine aminotransferase subfamily.</text>
</comment>
<dbReference type="PANTHER" id="PTHR11751">
    <property type="entry name" value="ALANINE AMINOTRANSFERASE"/>
    <property type="match status" value="1"/>
</dbReference>
<dbReference type="Gene3D" id="3.90.1150.10">
    <property type="entry name" value="Aspartate Aminotransferase, domain 1"/>
    <property type="match status" value="1"/>
</dbReference>
<protein>
    <recommendedName>
        <fullName evidence="7">Aminotransferase class I/classII large domain-containing protein</fullName>
    </recommendedName>
</protein>
<dbReference type="GeneID" id="17294874"/>
<dbReference type="EMBL" id="JH993051">
    <property type="protein sequence ID" value="EKX38132.1"/>
    <property type="molecule type" value="Genomic_DNA"/>
</dbReference>
<proteinExistence type="inferred from homology"/>
<dbReference type="GO" id="GO:0042853">
    <property type="term" value="P:L-alanine catabolic process"/>
    <property type="evidence" value="ECO:0007669"/>
    <property type="project" value="UniProtKB-UniPathway"/>
</dbReference>
<dbReference type="InterPro" id="IPR015421">
    <property type="entry name" value="PyrdxlP-dep_Trfase_major"/>
</dbReference>
<organism evidence="8">
    <name type="scientific">Guillardia theta (strain CCMP2712)</name>
    <name type="common">Cryptophyte</name>
    <dbReference type="NCBI Taxonomy" id="905079"/>
    <lineage>
        <taxon>Eukaryota</taxon>
        <taxon>Cryptophyceae</taxon>
        <taxon>Pyrenomonadales</taxon>
        <taxon>Geminigeraceae</taxon>
        <taxon>Guillardia</taxon>
    </lineage>
</organism>
<comment type="subunit">
    <text evidence="2">Homodimer.</text>
</comment>
<reference evidence="8 10" key="1">
    <citation type="journal article" date="2012" name="Nature">
        <title>Algal genomes reveal evolutionary mosaicism and the fate of nucleomorphs.</title>
        <authorList>
            <consortium name="DOE Joint Genome Institute"/>
            <person name="Curtis B.A."/>
            <person name="Tanifuji G."/>
            <person name="Burki F."/>
            <person name="Gruber A."/>
            <person name="Irimia M."/>
            <person name="Maruyama S."/>
            <person name="Arias M.C."/>
            <person name="Ball S.G."/>
            <person name="Gile G.H."/>
            <person name="Hirakawa Y."/>
            <person name="Hopkins J.F."/>
            <person name="Kuo A."/>
            <person name="Rensing S.A."/>
            <person name="Schmutz J."/>
            <person name="Symeonidi A."/>
            <person name="Elias M."/>
            <person name="Eveleigh R.J."/>
            <person name="Herman E.K."/>
            <person name="Klute M.J."/>
            <person name="Nakayama T."/>
            <person name="Obornik M."/>
            <person name="Reyes-Prieto A."/>
            <person name="Armbrust E.V."/>
            <person name="Aves S.J."/>
            <person name="Beiko R.G."/>
            <person name="Coutinho P."/>
            <person name="Dacks J.B."/>
            <person name="Durnford D.G."/>
            <person name="Fast N.M."/>
            <person name="Green B.R."/>
            <person name="Grisdale C.J."/>
            <person name="Hempel F."/>
            <person name="Henrissat B."/>
            <person name="Hoppner M.P."/>
            <person name="Ishida K."/>
            <person name="Kim E."/>
            <person name="Koreny L."/>
            <person name="Kroth P.G."/>
            <person name="Liu Y."/>
            <person name="Malik S.B."/>
            <person name="Maier U.G."/>
            <person name="McRose D."/>
            <person name="Mock T."/>
            <person name="Neilson J.A."/>
            <person name="Onodera N.T."/>
            <person name="Poole A.M."/>
            <person name="Pritham E.J."/>
            <person name="Richards T.A."/>
            <person name="Rocap G."/>
            <person name="Roy S.W."/>
            <person name="Sarai C."/>
            <person name="Schaack S."/>
            <person name="Shirato S."/>
            <person name="Slamovits C.H."/>
            <person name="Spencer D.F."/>
            <person name="Suzuki S."/>
            <person name="Worden A.Z."/>
            <person name="Zauner S."/>
            <person name="Barry K."/>
            <person name="Bell C."/>
            <person name="Bharti A.K."/>
            <person name="Crow J.A."/>
            <person name="Grimwood J."/>
            <person name="Kramer R."/>
            <person name="Lindquist E."/>
            <person name="Lucas S."/>
            <person name="Salamov A."/>
            <person name="McFadden G.I."/>
            <person name="Lane C.E."/>
            <person name="Keeling P.J."/>
            <person name="Gray M.W."/>
            <person name="Grigoriev I.V."/>
            <person name="Archibald J.M."/>
        </authorList>
    </citation>
    <scope>NUCLEOTIDE SEQUENCE</scope>
    <source>
        <strain evidence="8 10">CCMP2712</strain>
    </source>
</reference>
<dbReference type="Gene3D" id="1.10.287.1970">
    <property type="match status" value="1"/>
</dbReference>
<dbReference type="HOGENOM" id="CLU_014254_3_0_1"/>
<evidence type="ECO:0000313" key="8">
    <source>
        <dbReference type="EMBL" id="EKX38132.1"/>
    </source>
</evidence>
<sequence length="482" mass="53118">MQYLQSSGKVLTKKNINQNLVEMQYAVRGLVPITAERIQKEILNGDTSKPFKEVLYCNIGNPHSVGQKPITFYREVLALVDCPMLLEREGVEKLFKPDVIKRAKELIGLIKGGTGAYSHSQGIEGIRKHVAEFIKGRDGHPAQVGDIFLTNGASSGIQMILTTIIAEPTDAILVPLPQYPIYSALIKLLNGTQVGYSLDESKGWALNIDELMEKIREARVQGAKPKALVLINPGNPVGNCLSYDNLVDLVKLCKAEGLVLLADEVYQENIYADRPFVSLKKVVRDLGPEFSGFEFVSFHSTSKGIIGECGRRGGYMELCGFDPEVQAQIYKLASSGLCSNIDGQVMVDLMIRPPLPGDESYEDFTRERSAIFDSLKRKSIFLHESLNEIAGVSCQPLKGAMYAFPKLDLPPKAIAAAEGAKHAPDTFYALSLLENTGICAVPGSGFDGPNHIRLTFLPAEDKLKTAMSHFRRHHEMFVKKYS</sequence>
<dbReference type="PaxDb" id="55529-EKX38132"/>
<dbReference type="EnsemblProtists" id="EKX38132">
    <property type="protein sequence ID" value="EKX38132"/>
    <property type="gene ID" value="GUITHDRAFT_77426"/>
</dbReference>
<gene>
    <name evidence="8" type="ORF">GUITHDRAFT_77426</name>
</gene>
<evidence type="ECO:0000256" key="3">
    <source>
        <dbReference type="ARBA" id="ARBA00022576"/>
    </source>
</evidence>
<keyword evidence="5" id="KW-0663">Pyridoxal phosphate</keyword>
<dbReference type="GO" id="GO:0004021">
    <property type="term" value="F:L-alanine:2-oxoglutarate aminotransferase activity"/>
    <property type="evidence" value="ECO:0007669"/>
    <property type="project" value="TreeGrafter"/>
</dbReference>
<dbReference type="STRING" id="905079.L1IPV7"/>
<dbReference type="RefSeq" id="XP_005825112.1">
    <property type="nucleotide sequence ID" value="XM_005825055.1"/>
</dbReference>
<dbReference type="eggNOG" id="KOG0258">
    <property type="taxonomic scope" value="Eukaryota"/>
</dbReference>
<dbReference type="OMA" id="KSMTHIT"/>
<dbReference type="InterPro" id="IPR015422">
    <property type="entry name" value="PyrdxlP-dep_Trfase_small"/>
</dbReference>
<dbReference type="PANTHER" id="PTHR11751:SF29">
    <property type="entry name" value="ALANINE TRANSAMINASE"/>
    <property type="match status" value="1"/>
</dbReference>
<dbReference type="Gene3D" id="3.40.640.10">
    <property type="entry name" value="Type I PLP-dependent aspartate aminotransferase-like (Major domain)"/>
    <property type="match status" value="1"/>
</dbReference>
<dbReference type="KEGG" id="gtt:GUITHDRAFT_77426"/>
<dbReference type="OrthoDB" id="1732682at2759"/>
<evidence type="ECO:0000256" key="2">
    <source>
        <dbReference type="ARBA" id="ARBA00011738"/>
    </source>
</evidence>
<evidence type="ECO:0000256" key="6">
    <source>
        <dbReference type="ARBA" id="ARBA00025785"/>
    </source>
</evidence>
<evidence type="ECO:0000313" key="10">
    <source>
        <dbReference type="Proteomes" id="UP000011087"/>
    </source>
</evidence>
<keyword evidence="3" id="KW-0032">Aminotransferase</keyword>
<dbReference type="CDD" id="cd00609">
    <property type="entry name" value="AAT_like"/>
    <property type="match status" value="1"/>
</dbReference>
<evidence type="ECO:0000259" key="7">
    <source>
        <dbReference type="Pfam" id="PF00155"/>
    </source>
</evidence>
<evidence type="ECO:0000256" key="4">
    <source>
        <dbReference type="ARBA" id="ARBA00022679"/>
    </source>
</evidence>
<dbReference type="UniPathway" id="UPA00528">
    <property type="reaction ID" value="UER00586"/>
</dbReference>
<dbReference type="AlphaFoldDB" id="L1IPV7"/>
<dbReference type="InterPro" id="IPR004839">
    <property type="entry name" value="Aminotransferase_I/II_large"/>
</dbReference>
<dbReference type="FunFam" id="3.90.1150.10:FF:000151">
    <property type="entry name" value="Alanine aminotransferase 2"/>
    <property type="match status" value="1"/>
</dbReference>
<feature type="domain" description="Aminotransferase class I/classII large" evidence="7">
    <location>
        <begin position="97"/>
        <end position="467"/>
    </location>
</feature>
<name>L1IPV7_GUITC</name>
<dbReference type="InterPro" id="IPR015424">
    <property type="entry name" value="PyrdxlP-dep_Trfase"/>
</dbReference>
<dbReference type="Proteomes" id="UP000011087">
    <property type="component" value="Unassembled WGS sequence"/>
</dbReference>
<dbReference type="InterPro" id="IPR045088">
    <property type="entry name" value="ALAT1/2-like"/>
</dbReference>
<accession>L1IPV7</accession>
<dbReference type="GO" id="GO:0030170">
    <property type="term" value="F:pyridoxal phosphate binding"/>
    <property type="evidence" value="ECO:0007669"/>
    <property type="project" value="InterPro"/>
</dbReference>
<evidence type="ECO:0000313" key="9">
    <source>
        <dbReference type="EnsemblProtists" id="EKX38132"/>
    </source>
</evidence>
<comment type="cofactor">
    <cofactor evidence="1">
        <name>pyridoxal 5'-phosphate</name>
        <dbReference type="ChEBI" id="CHEBI:597326"/>
    </cofactor>
</comment>
<reference evidence="10" key="2">
    <citation type="submission" date="2012-11" db="EMBL/GenBank/DDBJ databases">
        <authorList>
            <person name="Kuo A."/>
            <person name="Curtis B.A."/>
            <person name="Tanifuji G."/>
            <person name="Burki F."/>
            <person name="Gruber A."/>
            <person name="Irimia M."/>
            <person name="Maruyama S."/>
            <person name="Arias M.C."/>
            <person name="Ball S.G."/>
            <person name="Gile G.H."/>
            <person name="Hirakawa Y."/>
            <person name="Hopkins J.F."/>
            <person name="Rensing S.A."/>
            <person name="Schmutz J."/>
            <person name="Symeonidi A."/>
            <person name="Elias M."/>
            <person name="Eveleigh R.J."/>
            <person name="Herman E.K."/>
            <person name="Klute M.J."/>
            <person name="Nakayama T."/>
            <person name="Obornik M."/>
            <person name="Reyes-Prieto A."/>
            <person name="Armbrust E.V."/>
            <person name="Aves S.J."/>
            <person name="Beiko R.G."/>
            <person name="Coutinho P."/>
            <person name="Dacks J.B."/>
            <person name="Durnford D.G."/>
            <person name="Fast N.M."/>
            <person name="Green B.R."/>
            <person name="Grisdale C."/>
            <person name="Hempe F."/>
            <person name="Henrissat B."/>
            <person name="Hoppner M.P."/>
            <person name="Ishida K.-I."/>
            <person name="Kim E."/>
            <person name="Koreny L."/>
            <person name="Kroth P.G."/>
            <person name="Liu Y."/>
            <person name="Malik S.-B."/>
            <person name="Maier U.G."/>
            <person name="McRose D."/>
            <person name="Mock T."/>
            <person name="Neilson J.A."/>
            <person name="Onodera N.T."/>
            <person name="Poole A.M."/>
            <person name="Pritham E.J."/>
            <person name="Richards T.A."/>
            <person name="Rocap G."/>
            <person name="Roy S.W."/>
            <person name="Sarai C."/>
            <person name="Schaack S."/>
            <person name="Shirato S."/>
            <person name="Slamovits C.H."/>
            <person name="Spencer D.F."/>
            <person name="Suzuki S."/>
            <person name="Worden A.Z."/>
            <person name="Zauner S."/>
            <person name="Barry K."/>
            <person name="Bell C."/>
            <person name="Bharti A.K."/>
            <person name="Crow J.A."/>
            <person name="Grimwood J."/>
            <person name="Kramer R."/>
            <person name="Lindquist E."/>
            <person name="Lucas S."/>
            <person name="Salamov A."/>
            <person name="McFadden G.I."/>
            <person name="Lane C.E."/>
            <person name="Keeling P.J."/>
            <person name="Gray M.W."/>
            <person name="Grigoriev I.V."/>
            <person name="Archibald J.M."/>
        </authorList>
    </citation>
    <scope>NUCLEOTIDE SEQUENCE</scope>
    <source>
        <strain evidence="10">CCMP2712</strain>
    </source>
</reference>